<comment type="caution">
    <text evidence="6">The sequence shown here is derived from an EMBL/GenBank/DDBJ whole genome shotgun (WGS) entry which is preliminary data.</text>
</comment>
<dbReference type="Proteomes" id="UP000799776">
    <property type="component" value="Unassembled WGS sequence"/>
</dbReference>
<organism evidence="6 7">
    <name type="scientific">Saccharata proteae CBS 121410</name>
    <dbReference type="NCBI Taxonomy" id="1314787"/>
    <lineage>
        <taxon>Eukaryota</taxon>
        <taxon>Fungi</taxon>
        <taxon>Dikarya</taxon>
        <taxon>Ascomycota</taxon>
        <taxon>Pezizomycotina</taxon>
        <taxon>Dothideomycetes</taxon>
        <taxon>Dothideomycetes incertae sedis</taxon>
        <taxon>Botryosphaeriales</taxon>
        <taxon>Saccharataceae</taxon>
        <taxon>Saccharata</taxon>
    </lineage>
</organism>
<evidence type="ECO:0000256" key="3">
    <source>
        <dbReference type="ARBA" id="ARBA00022833"/>
    </source>
</evidence>
<evidence type="ECO:0000256" key="1">
    <source>
        <dbReference type="ARBA" id="ARBA00022723"/>
    </source>
</evidence>
<dbReference type="OrthoDB" id="432970at2759"/>
<evidence type="ECO:0000256" key="2">
    <source>
        <dbReference type="ARBA" id="ARBA00022771"/>
    </source>
</evidence>
<dbReference type="SUPFAM" id="SSF144232">
    <property type="entry name" value="HIT/MYND zinc finger-like"/>
    <property type="match status" value="1"/>
</dbReference>
<dbReference type="PROSITE" id="PS50865">
    <property type="entry name" value="ZF_MYND_2"/>
    <property type="match status" value="1"/>
</dbReference>
<protein>
    <recommendedName>
        <fullName evidence="5">MYND-type domain-containing protein</fullName>
    </recommendedName>
</protein>
<keyword evidence="1" id="KW-0479">Metal-binding</keyword>
<evidence type="ECO:0000256" key="4">
    <source>
        <dbReference type="PROSITE-ProRule" id="PRU00134"/>
    </source>
</evidence>
<dbReference type="PROSITE" id="PS01360">
    <property type="entry name" value="ZF_MYND_1"/>
    <property type="match status" value="1"/>
</dbReference>
<dbReference type="GO" id="GO:0008270">
    <property type="term" value="F:zinc ion binding"/>
    <property type="evidence" value="ECO:0007669"/>
    <property type="project" value="UniProtKB-KW"/>
</dbReference>
<accession>A0A9P4LSX8</accession>
<dbReference type="AlphaFoldDB" id="A0A9P4LSX8"/>
<evidence type="ECO:0000313" key="7">
    <source>
        <dbReference type="Proteomes" id="UP000799776"/>
    </source>
</evidence>
<dbReference type="EMBL" id="ML978836">
    <property type="protein sequence ID" value="KAF2083192.1"/>
    <property type="molecule type" value="Genomic_DNA"/>
</dbReference>
<keyword evidence="7" id="KW-1185">Reference proteome</keyword>
<keyword evidence="3" id="KW-0862">Zinc</keyword>
<keyword evidence="2 4" id="KW-0863">Zinc-finger</keyword>
<evidence type="ECO:0000313" key="6">
    <source>
        <dbReference type="EMBL" id="KAF2083192.1"/>
    </source>
</evidence>
<name>A0A9P4LSX8_9PEZI</name>
<sequence length="212" mass="23388">MSTPTPSQTPTSAATASSTTRSIPFHFLVSSNPPRKLTHHRDVPTSLLVPEPDPTLFVETLTDALAESYEECKDAAPKSCEVCARVADRVIQTPVSFLHVDEPAANEAGRSDAQAEAQALDHGLGKRVELILTPVCASTECAELARQRVRRVVEGMQEPQEPKEGPKDMRCRSCGKSGETMKRCTGCGRVRYCGRECQRRDWKRHRRECGVV</sequence>
<proteinExistence type="predicted"/>
<gene>
    <name evidence="6" type="ORF">K490DRAFT_70055</name>
</gene>
<dbReference type="InterPro" id="IPR002893">
    <property type="entry name" value="Znf_MYND"/>
</dbReference>
<feature type="domain" description="MYND-type" evidence="5">
    <location>
        <begin position="171"/>
        <end position="209"/>
    </location>
</feature>
<dbReference type="Gene3D" id="6.10.140.2220">
    <property type="match status" value="1"/>
</dbReference>
<dbReference type="Pfam" id="PF01753">
    <property type="entry name" value="zf-MYND"/>
    <property type="match status" value="1"/>
</dbReference>
<evidence type="ECO:0000259" key="5">
    <source>
        <dbReference type="PROSITE" id="PS50865"/>
    </source>
</evidence>
<reference evidence="6" key="1">
    <citation type="journal article" date="2020" name="Stud. Mycol.">
        <title>101 Dothideomycetes genomes: a test case for predicting lifestyles and emergence of pathogens.</title>
        <authorList>
            <person name="Haridas S."/>
            <person name="Albert R."/>
            <person name="Binder M."/>
            <person name="Bloem J."/>
            <person name="Labutti K."/>
            <person name="Salamov A."/>
            <person name="Andreopoulos B."/>
            <person name="Baker S."/>
            <person name="Barry K."/>
            <person name="Bills G."/>
            <person name="Bluhm B."/>
            <person name="Cannon C."/>
            <person name="Castanera R."/>
            <person name="Culley D."/>
            <person name="Daum C."/>
            <person name="Ezra D."/>
            <person name="Gonzalez J."/>
            <person name="Henrissat B."/>
            <person name="Kuo A."/>
            <person name="Liang C."/>
            <person name="Lipzen A."/>
            <person name="Lutzoni F."/>
            <person name="Magnuson J."/>
            <person name="Mondo S."/>
            <person name="Nolan M."/>
            <person name="Ohm R."/>
            <person name="Pangilinan J."/>
            <person name="Park H.-J."/>
            <person name="Ramirez L."/>
            <person name="Alfaro M."/>
            <person name="Sun H."/>
            <person name="Tritt A."/>
            <person name="Yoshinaga Y."/>
            <person name="Zwiers L.-H."/>
            <person name="Turgeon B."/>
            <person name="Goodwin S."/>
            <person name="Spatafora J."/>
            <person name="Crous P."/>
            <person name="Grigoriev I."/>
        </authorList>
    </citation>
    <scope>NUCLEOTIDE SEQUENCE</scope>
    <source>
        <strain evidence="6">CBS 121410</strain>
    </source>
</reference>